<organism evidence="2 3">
    <name type="scientific">Candidatus Nomurabacteria bacterium GWB1_40_6</name>
    <dbReference type="NCBI Taxonomy" id="1801727"/>
    <lineage>
        <taxon>Bacteria</taxon>
        <taxon>Candidatus Nomuraibacteriota</taxon>
    </lineage>
</organism>
<proteinExistence type="predicted"/>
<dbReference type="Proteomes" id="UP000176484">
    <property type="component" value="Unassembled WGS sequence"/>
</dbReference>
<evidence type="ECO:0000313" key="3">
    <source>
        <dbReference type="Proteomes" id="UP000176484"/>
    </source>
</evidence>
<keyword evidence="1" id="KW-1133">Transmembrane helix</keyword>
<evidence type="ECO:0000313" key="2">
    <source>
        <dbReference type="EMBL" id="OGI45504.1"/>
    </source>
</evidence>
<gene>
    <name evidence="2" type="ORF">A2121_02455</name>
</gene>
<name>A0A1F6TK41_9BACT</name>
<evidence type="ECO:0000256" key="1">
    <source>
        <dbReference type="SAM" id="Phobius"/>
    </source>
</evidence>
<accession>A0A1F6TK41</accession>
<dbReference type="AlphaFoldDB" id="A0A1F6TK41"/>
<dbReference type="EMBL" id="MFTD01000047">
    <property type="protein sequence ID" value="OGI45504.1"/>
    <property type="molecule type" value="Genomic_DNA"/>
</dbReference>
<protein>
    <submittedName>
        <fullName evidence="2">Uncharacterized protein</fullName>
    </submittedName>
</protein>
<feature type="transmembrane region" description="Helical" evidence="1">
    <location>
        <begin position="61"/>
        <end position="79"/>
    </location>
</feature>
<keyword evidence="1" id="KW-0812">Transmembrane</keyword>
<comment type="caution">
    <text evidence="2">The sequence shown here is derived from an EMBL/GenBank/DDBJ whole genome shotgun (WGS) entry which is preliminary data.</text>
</comment>
<keyword evidence="1" id="KW-0472">Membrane</keyword>
<sequence length="103" mass="11847">MNEDLDLSKNIDIKEALKEFEEKSKVEQAQKAPEILQVSKAPKMTALVMKWFSLEQRQAEYVLLGFAVLAILFSLFLIFKGNGKVENRENIQLLPAIVFIYDK</sequence>
<reference evidence="2 3" key="1">
    <citation type="journal article" date="2016" name="Nat. Commun.">
        <title>Thousands of microbial genomes shed light on interconnected biogeochemical processes in an aquifer system.</title>
        <authorList>
            <person name="Anantharaman K."/>
            <person name="Brown C.T."/>
            <person name="Hug L.A."/>
            <person name="Sharon I."/>
            <person name="Castelle C.J."/>
            <person name="Probst A.J."/>
            <person name="Thomas B.C."/>
            <person name="Singh A."/>
            <person name="Wilkins M.J."/>
            <person name="Karaoz U."/>
            <person name="Brodie E.L."/>
            <person name="Williams K.H."/>
            <person name="Hubbard S.S."/>
            <person name="Banfield J.F."/>
        </authorList>
    </citation>
    <scope>NUCLEOTIDE SEQUENCE [LARGE SCALE GENOMIC DNA]</scope>
</reference>